<evidence type="ECO:0000256" key="2">
    <source>
        <dbReference type="SAM" id="SignalP"/>
    </source>
</evidence>
<name>A0AAD7TFS3_9APHY</name>
<gene>
    <name evidence="3" type="ORF">ONZ51_g12575</name>
</gene>
<evidence type="ECO:0000313" key="4">
    <source>
        <dbReference type="Proteomes" id="UP001215151"/>
    </source>
</evidence>
<dbReference type="AlphaFoldDB" id="A0AAD7TFS3"/>
<dbReference type="EMBL" id="JAPEVG010000807">
    <property type="protein sequence ID" value="KAJ8455207.1"/>
    <property type="molecule type" value="Genomic_DNA"/>
</dbReference>
<proteinExistence type="predicted"/>
<keyword evidence="4" id="KW-1185">Reference proteome</keyword>
<dbReference type="Proteomes" id="UP001215151">
    <property type="component" value="Unassembled WGS sequence"/>
</dbReference>
<dbReference type="PANTHER" id="PTHR31836">
    <property type="match status" value="1"/>
</dbReference>
<dbReference type="SUPFAM" id="SSF50685">
    <property type="entry name" value="Barwin-like endoglucanases"/>
    <property type="match status" value="1"/>
</dbReference>
<protein>
    <submittedName>
        <fullName evidence="3">Uncharacterized protein</fullName>
    </submittedName>
</protein>
<dbReference type="InterPro" id="IPR051477">
    <property type="entry name" value="Expansin_CellWall"/>
</dbReference>
<reference evidence="3" key="1">
    <citation type="submission" date="2022-11" db="EMBL/GenBank/DDBJ databases">
        <title>Genome Sequence of Cubamyces cubensis.</title>
        <authorList>
            <person name="Buettner E."/>
        </authorList>
    </citation>
    <scope>NUCLEOTIDE SEQUENCE</scope>
    <source>
        <strain evidence="3">MPL-01</strain>
    </source>
</reference>
<feature type="chain" id="PRO_5041996835" evidence="2">
    <location>
        <begin position="22"/>
        <end position="205"/>
    </location>
</feature>
<organism evidence="3 4">
    <name type="scientific">Trametes cubensis</name>
    <dbReference type="NCBI Taxonomy" id="1111947"/>
    <lineage>
        <taxon>Eukaryota</taxon>
        <taxon>Fungi</taxon>
        <taxon>Dikarya</taxon>
        <taxon>Basidiomycota</taxon>
        <taxon>Agaricomycotina</taxon>
        <taxon>Agaricomycetes</taxon>
        <taxon>Polyporales</taxon>
        <taxon>Polyporaceae</taxon>
        <taxon>Trametes</taxon>
    </lineage>
</organism>
<sequence length="205" mass="22410">MFSSLLGLSLLSLALPFGATASSHGPAHHRRHEAIAAHANTTAHVNATGSQLQRRGEFTNARLTYYDVGLGACGKKNVPSDFIVALNGEVRYTFAQLQIRRMFTDFIKFAVQSFGDSYPGPNCFRPIEITYNGKTAQATIMDKCPGCPSPGGLDLSTGLFSYLAPLDDGVLYATWRYTDEGATRTRGRRMRWARLGREAGRDIGT</sequence>
<dbReference type="PANTHER" id="PTHR31836:SF28">
    <property type="entry name" value="SRCR DOMAIN-CONTAINING PROTEIN-RELATED"/>
    <property type="match status" value="1"/>
</dbReference>
<dbReference type="CDD" id="cd22191">
    <property type="entry name" value="DPBB_RlpA_EXP_N-like"/>
    <property type="match status" value="1"/>
</dbReference>
<dbReference type="Gene3D" id="2.40.40.10">
    <property type="entry name" value="RlpA-like domain"/>
    <property type="match status" value="1"/>
</dbReference>
<keyword evidence="1 2" id="KW-0732">Signal</keyword>
<evidence type="ECO:0000313" key="3">
    <source>
        <dbReference type="EMBL" id="KAJ8455207.1"/>
    </source>
</evidence>
<comment type="caution">
    <text evidence="3">The sequence shown here is derived from an EMBL/GenBank/DDBJ whole genome shotgun (WGS) entry which is preliminary data.</text>
</comment>
<evidence type="ECO:0000256" key="1">
    <source>
        <dbReference type="ARBA" id="ARBA00022729"/>
    </source>
</evidence>
<dbReference type="InterPro" id="IPR036908">
    <property type="entry name" value="RlpA-like_sf"/>
</dbReference>
<accession>A0AAD7TFS3</accession>
<feature type="signal peptide" evidence="2">
    <location>
        <begin position="1"/>
        <end position="21"/>
    </location>
</feature>